<name>A0A7R7EJ77_9FIRM</name>
<comment type="similarity">
    <text evidence="2">Belongs to the CDP-glycerol glycerophosphotransferase family.</text>
</comment>
<keyword evidence="6 7" id="KW-0472">Membrane</keyword>
<keyword evidence="9" id="KW-1185">Reference proteome</keyword>
<dbReference type="InterPro" id="IPR007554">
    <property type="entry name" value="Glycerophosphate_synth"/>
</dbReference>
<protein>
    <recommendedName>
        <fullName evidence="10">CDP-ribitol ribitolphosphotransferase</fullName>
    </recommendedName>
</protein>
<dbReference type="Proteomes" id="UP000595897">
    <property type="component" value="Chromosome"/>
</dbReference>
<proteinExistence type="inferred from homology"/>
<dbReference type="KEGG" id="ahb:bsdtb5_10820"/>
<dbReference type="RefSeq" id="WP_271715047.1">
    <property type="nucleotide sequence ID" value="NZ_AP024169.1"/>
</dbReference>
<comment type="subcellular location">
    <subcellularLocation>
        <location evidence="1">Cell membrane</location>
        <topology evidence="1">Peripheral membrane protein</topology>
    </subcellularLocation>
</comment>
<accession>A0A7R7EJ77</accession>
<evidence type="ECO:0000256" key="2">
    <source>
        <dbReference type="ARBA" id="ARBA00010488"/>
    </source>
</evidence>
<evidence type="ECO:0008006" key="10">
    <source>
        <dbReference type="Google" id="ProtNLM"/>
    </source>
</evidence>
<evidence type="ECO:0000256" key="1">
    <source>
        <dbReference type="ARBA" id="ARBA00004202"/>
    </source>
</evidence>
<dbReference type="InterPro" id="IPR043149">
    <property type="entry name" value="TagF_N"/>
</dbReference>
<keyword evidence="7" id="KW-0812">Transmembrane</keyword>
<evidence type="ECO:0000313" key="8">
    <source>
        <dbReference type="EMBL" id="BCN29787.1"/>
    </source>
</evidence>
<feature type="transmembrane region" description="Helical" evidence="7">
    <location>
        <begin position="80"/>
        <end position="102"/>
    </location>
</feature>
<reference evidence="8 9" key="1">
    <citation type="submission" date="2020-11" db="EMBL/GenBank/DDBJ databases">
        <title>Draft genome sequencing of a Lachnospiraceae strain isolated from anoxic soil subjected to BSD treatment.</title>
        <authorList>
            <person name="Uek A."/>
            <person name="Tonouchi A."/>
        </authorList>
    </citation>
    <scope>NUCLEOTIDE SEQUENCE [LARGE SCALE GENOMIC DNA]</scope>
    <source>
        <strain evidence="8 9">TB5</strain>
    </source>
</reference>
<keyword evidence="3" id="KW-1003">Cell membrane</keyword>
<keyword evidence="7" id="KW-1133">Transmembrane helix</keyword>
<dbReference type="PANTHER" id="PTHR37316">
    <property type="entry name" value="TEICHOIC ACID GLYCEROL-PHOSPHATE PRIMASE"/>
    <property type="match status" value="1"/>
</dbReference>
<dbReference type="Gene3D" id="3.40.50.12580">
    <property type="match status" value="1"/>
</dbReference>
<dbReference type="Gene3D" id="3.40.50.11820">
    <property type="match status" value="1"/>
</dbReference>
<dbReference type="EMBL" id="AP024169">
    <property type="protein sequence ID" value="BCN29787.1"/>
    <property type="molecule type" value="Genomic_DNA"/>
</dbReference>
<evidence type="ECO:0000313" key="9">
    <source>
        <dbReference type="Proteomes" id="UP000595897"/>
    </source>
</evidence>
<evidence type="ECO:0000256" key="3">
    <source>
        <dbReference type="ARBA" id="ARBA00022475"/>
    </source>
</evidence>
<dbReference type="GO" id="GO:0005886">
    <property type="term" value="C:plasma membrane"/>
    <property type="evidence" value="ECO:0007669"/>
    <property type="project" value="UniProtKB-SubCell"/>
</dbReference>
<dbReference type="InterPro" id="IPR051612">
    <property type="entry name" value="Teichoic_Acid_Biosynth"/>
</dbReference>
<keyword evidence="5" id="KW-0777">Teichoic acid biosynthesis</keyword>
<dbReference type="InterPro" id="IPR043148">
    <property type="entry name" value="TagF_C"/>
</dbReference>
<dbReference type="Pfam" id="PF04464">
    <property type="entry name" value="Glyphos_transf"/>
    <property type="match status" value="1"/>
</dbReference>
<evidence type="ECO:0000256" key="6">
    <source>
        <dbReference type="ARBA" id="ARBA00023136"/>
    </source>
</evidence>
<organism evidence="8 9">
    <name type="scientific">Anaeromicropila herbilytica</name>
    <dbReference type="NCBI Taxonomy" id="2785025"/>
    <lineage>
        <taxon>Bacteria</taxon>
        <taxon>Bacillati</taxon>
        <taxon>Bacillota</taxon>
        <taxon>Clostridia</taxon>
        <taxon>Lachnospirales</taxon>
        <taxon>Lachnospiraceae</taxon>
        <taxon>Anaeromicropila</taxon>
    </lineage>
</organism>
<evidence type="ECO:0000256" key="4">
    <source>
        <dbReference type="ARBA" id="ARBA00022679"/>
    </source>
</evidence>
<dbReference type="GO" id="GO:0047355">
    <property type="term" value="F:CDP-glycerol glycerophosphotransferase activity"/>
    <property type="evidence" value="ECO:0007669"/>
    <property type="project" value="InterPro"/>
</dbReference>
<gene>
    <name evidence="8" type="ORF">bsdtb5_10820</name>
</gene>
<dbReference type="PANTHER" id="PTHR37316:SF2">
    <property type="entry name" value="TEICHOIC ACID RIBITOL-PHOSPHATE POLYMERASE TARK"/>
    <property type="match status" value="1"/>
</dbReference>
<evidence type="ECO:0000256" key="5">
    <source>
        <dbReference type="ARBA" id="ARBA00022944"/>
    </source>
</evidence>
<dbReference type="GO" id="GO:0019350">
    <property type="term" value="P:teichoic acid biosynthetic process"/>
    <property type="evidence" value="ECO:0007669"/>
    <property type="project" value="UniProtKB-KW"/>
</dbReference>
<keyword evidence="4" id="KW-0808">Transferase</keyword>
<dbReference type="SUPFAM" id="SSF53756">
    <property type="entry name" value="UDP-Glycosyltransferase/glycogen phosphorylase"/>
    <property type="match status" value="1"/>
</dbReference>
<evidence type="ECO:0000256" key="7">
    <source>
        <dbReference type="SAM" id="Phobius"/>
    </source>
</evidence>
<dbReference type="AlphaFoldDB" id="A0A7R7EJ77"/>
<sequence>MKDITYRLYGVIFKIAKLFPVKYHKVVIYMIHNSNFNDNLKFVYDEMKRRDPSFRFIVISKKDLFHPQGDNKAYKFLKKIYGVFYFYIILNYHFASAEYILLNDNFLPLAYMPLKKATKLIQLWHGAGAFKRFGLSTEEKESVRNMVQKGNAQVHALFVTSKNVVPYYEEALGVIKDNIYPVGLPATDYYYKIEEHKDVIMNLRNLYPSIKHKKVILYAPTFRNSEEENNKILSKFDCERMVKELGDEYIILIRMHPQIRPESRNIQAPCIDVTDYKDVKELYVLSDLLITDYSSVVVEYALLKKPMIFYAYDLEQYDRGFYDSYEELVPGKIVKDMDQLVHAISEIEKQENNQKHDEFLKKQYDYFDGNSTKRVVDVILE</sequence>